<dbReference type="InterPro" id="IPR036388">
    <property type="entry name" value="WH-like_DNA-bd_sf"/>
</dbReference>
<dbReference type="SUPFAM" id="SSF46785">
    <property type="entry name" value="Winged helix' DNA-binding domain"/>
    <property type="match status" value="1"/>
</dbReference>
<evidence type="ECO:0000313" key="7">
    <source>
        <dbReference type="Proteomes" id="UP000494105"/>
    </source>
</evidence>
<dbReference type="PANTHER" id="PTHR30346:SF17">
    <property type="entry name" value="LYSR FAMILY TRANSCRIPTIONAL REGULATOR"/>
    <property type="match status" value="1"/>
</dbReference>
<comment type="similarity">
    <text evidence="1">Belongs to the LysR transcriptional regulatory family.</text>
</comment>
<evidence type="ECO:0000256" key="4">
    <source>
        <dbReference type="ARBA" id="ARBA00023163"/>
    </source>
</evidence>
<evidence type="ECO:0000259" key="5">
    <source>
        <dbReference type="PROSITE" id="PS50931"/>
    </source>
</evidence>
<dbReference type="CDD" id="cd08414">
    <property type="entry name" value="PBP2_LTTR_aromatics_like"/>
    <property type="match status" value="1"/>
</dbReference>
<dbReference type="Pfam" id="PF03466">
    <property type="entry name" value="LysR_substrate"/>
    <property type="match status" value="1"/>
</dbReference>
<proteinExistence type="inferred from homology"/>
<keyword evidence="2" id="KW-0805">Transcription regulation</keyword>
<dbReference type="Gene3D" id="3.40.190.10">
    <property type="entry name" value="Periplasmic binding protein-like II"/>
    <property type="match status" value="2"/>
</dbReference>
<keyword evidence="3" id="KW-0238">DNA-binding</keyword>
<dbReference type="InterPro" id="IPR036390">
    <property type="entry name" value="WH_DNA-bd_sf"/>
</dbReference>
<dbReference type="FunFam" id="1.10.10.10:FF:000001">
    <property type="entry name" value="LysR family transcriptional regulator"/>
    <property type="match status" value="1"/>
</dbReference>
<dbReference type="Proteomes" id="UP000494105">
    <property type="component" value="Unassembled WGS sequence"/>
</dbReference>
<dbReference type="GO" id="GO:0032993">
    <property type="term" value="C:protein-DNA complex"/>
    <property type="evidence" value="ECO:0007669"/>
    <property type="project" value="TreeGrafter"/>
</dbReference>
<dbReference type="PRINTS" id="PR00039">
    <property type="entry name" value="HTHLYSR"/>
</dbReference>
<gene>
    <name evidence="6" type="primary">benM_3</name>
    <name evidence="6" type="ORF">LMG1861_03211</name>
</gene>
<dbReference type="InterPro" id="IPR000847">
    <property type="entry name" value="LysR_HTH_N"/>
</dbReference>
<keyword evidence="4" id="KW-0804">Transcription</keyword>
<name>A0A6S7DWT7_9BURK</name>
<evidence type="ECO:0000313" key="6">
    <source>
        <dbReference type="EMBL" id="CAB3879777.1"/>
    </source>
</evidence>
<reference evidence="6 7" key="1">
    <citation type="submission" date="2020-04" db="EMBL/GenBank/DDBJ databases">
        <authorList>
            <person name="De Canck E."/>
        </authorList>
    </citation>
    <scope>NUCLEOTIDE SEQUENCE [LARGE SCALE GENOMIC DNA]</scope>
    <source>
        <strain evidence="6 7">LMG 1861</strain>
    </source>
</reference>
<accession>A0A6S7DWT7</accession>
<protein>
    <submittedName>
        <fullName evidence="6">HTH-type transcriptional regulator BenM</fullName>
    </submittedName>
</protein>
<dbReference type="InterPro" id="IPR005119">
    <property type="entry name" value="LysR_subst-bd"/>
</dbReference>
<dbReference type="SUPFAM" id="SSF53850">
    <property type="entry name" value="Periplasmic binding protein-like II"/>
    <property type="match status" value="1"/>
</dbReference>
<dbReference type="AlphaFoldDB" id="A0A6S7DWT7"/>
<dbReference type="EMBL" id="CADILD010000002">
    <property type="protein sequence ID" value="CAB3879777.1"/>
    <property type="molecule type" value="Genomic_DNA"/>
</dbReference>
<dbReference type="Gene3D" id="1.10.10.10">
    <property type="entry name" value="Winged helix-like DNA-binding domain superfamily/Winged helix DNA-binding domain"/>
    <property type="match status" value="1"/>
</dbReference>
<sequence>MSTWCWAGNNIVQYFFPRRLIWVANKLEFRQLRYFVAVAEELSFSAAARRLHVSQPPLSLQIKALENELGAVLLERDKRNVALTAAGALFLEQARRALGNLDRAAEVVRLASQGEAGEIRIAFTASVPMAEAFPRVVHTFRSSHPAARADLIHMSTGQQLQALADKSIDVGFLRPSLLFCAPPNIQTLDLWKDRLVAVLPAWHPLAASQDPLPMAALADEPFILFPRGLGCGLFEHVMVLTSRAGFAPRLIQEAREGATIVGLVAAGMGISVLPDTYARTGIPGVVYRDLDTPDATSRLLLAYRREDAAPLLQRFVDVVRPSAGMAV</sequence>
<dbReference type="PANTHER" id="PTHR30346">
    <property type="entry name" value="TRANSCRIPTIONAL DUAL REGULATOR HCAR-RELATED"/>
    <property type="match status" value="1"/>
</dbReference>
<feature type="domain" description="HTH lysR-type" evidence="5">
    <location>
        <begin position="27"/>
        <end position="84"/>
    </location>
</feature>
<evidence type="ECO:0000256" key="2">
    <source>
        <dbReference type="ARBA" id="ARBA00023015"/>
    </source>
</evidence>
<evidence type="ECO:0000256" key="3">
    <source>
        <dbReference type="ARBA" id="ARBA00023125"/>
    </source>
</evidence>
<organism evidence="6 7">
    <name type="scientific">Achromobacter piechaudii</name>
    <dbReference type="NCBI Taxonomy" id="72556"/>
    <lineage>
        <taxon>Bacteria</taxon>
        <taxon>Pseudomonadati</taxon>
        <taxon>Pseudomonadota</taxon>
        <taxon>Betaproteobacteria</taxon>
        <taxon>Burkholderiales</taxon>
        <taxon>Alcaligenaceae</taxon>
        <taxon>Achromobacter</taxon>
    </lineage>
</organism>
<dbReference type="GO" id="GO:0003677">
    <property type="term" value="F:DNA binding"/>
    <property type="evidence" value="ECO:0007669"/>
    <property type="project" value="UniProtKB-KW"/>
</dbReference>
<dbReference type="GO" id="GO:0003700">
    <property type="term" value="F:DNA-binding transcription factor activity"/>
    <property type="evidence" value="ECO:0007669"/>
    <property type="project" value="InterPro"/>
</dbReference>
<dbReference type="Pfam" id="PF00126">
    <property type="entry name" value="HTH_1"/>
    <property type="match status" value="1"/>
</dbReference>
<evidence type="ECO:0000256" key="1">
    <source>
        <dbReference type="ARBA" id="ARBA00009437"/>
    </source>
</evidence>
<dbReference type="PROSITE" id="PS50931">
    <property type="entry name" value="HTH_LYSR"/>
    <property type="match status" value="1"/>
</dbReference>